<proteinExistence type="predicted"/>
<feature type="compositionally biased region" description="Basic residues" evidence="1">
    <location>
        <begin position="96"/>
        <end position="108"/>
    </location>
</feature>
<reference evidence="2 3" key="1">
    <citation type="submission" date="2021-03" db="EMBL/GenBank/DDBJ databases">
        <authorList>
            <person name="Kim M.K."/>
        </authorList>
    </citation>
    <scope>NUCLEOTIDE SEQUENCE [LARGE SCALE GENOMIC DNA]</scope>
    <source>
        <strain evidence="2 3">BT507</strain>
    </source>
</reference>
<dbReference type="EMBL" id="JAGETX010000051">
    <property type="protein sequence ID" value="MBO3273473.1"/>
    <property type="molecule type" value="Genomic_DNA"/>
</dbReference>
<protein>
    <recommendedName>
        <fullName evidence="4">HMA domain-containing protein</fullName>
    </recommendedName>
</protein>
<evidence type="ECO:0000256" key="1">
    <source>
        <dbReference type="SAM" id="MobiDB-lite"/>
    </source>
</evidence>
<dbReference type="Proteomes" id="UP000670527">
    <property type="component" value="Unassembled WGS sequence"/>
</dbReference>
<sequence>VGTDTKAFARLVIPVEKLSQVKEAFSKVGCGVSADERTGGLNVHYSGVHTAKAVTGLLQQAKELGYEVYEQPADRQLREKGVVRSEQLREQERTQSRGHKRGSRGISR</sequence>
<feature type="non-terminal residue" evidence="2">
    <location>
        <position position="1"/>
    </location>
</feature>
<comment type="caution">
    <text evidence="2">The sequence shown here is derived from an EMBL/GenBank/DDBJ whole genome shotgun (WGS) entry which is preliminary data.</text>
</comment>
<feature type="compositionally biased region" description="Basic and acidic residues" evidence="1">
    <location>
        <begin position="79"/>
        <end position="95"/>
    </location>
</feature>
<evidence type="ECO:0000313" key="2">
    <source>
        <dbReference type="EMBL" id="MBO3273473.1"/>
    </source>
</evidence>
<dbReference type="RefSeq" id="WP_208309586.1">
    <property type="nucleotide sequence ID" value="NZ_JAGETX010000051.1"/>
</dbReference>
<name>A0ABS3TJ94_9BACT</name>
<evidence type="ECO:0008006" key="4">
    <source>
        <dbReference type="Google" id="ProtNLM"/>
    </source>
</evidence>
<feature type="region of interest" description="Disordered" evidence="1">
    <location>
        <begin position="79"/>
        <end position="108"/>
    </location>
</feature>
<organism evidence="2 3">
    <name type="scientific">Hymenobacter defluvii</name>
    <dbReference type="NCBI Taxonomy" id="2054411"/>
    <lineage>
        <taxon>Bacteria</taxon>
        <taxon>Pseudomonadati</taxon>
        <taxon>Bacteroidota</taxon>
        <taxon>Cytophagia</taxon>
        <taxon>Cytophagales</taxon>
        <taxon>Hymenobacteraceae</taxon>
        <taxon>Hymenobacter</taxon>
    </lineage>
</organism>
<evidence type="ECO:0000313" key="3">
    <source>
        <dbReference type="Proteomes" id="UP000670527"/>
    </source>
</evidence>
<keyword evidence="3" id="KW-1185">Reference proteome</keyword>
<accession>A0ABS3TJ94</accession>
<gene>
    <name evidence="2" type="ORF">J4D97_22695</name>
</gene>